<dbReference type="SUPFAM" id="SSF52540">
    <property type="entry name" value="P-loop containing nucleoside triphosphate hydrolases"/>
    <property type="match status" value="1"/>
</dbReference>
<evidence type="ECO:0000256" key="9">
    <source>
        <dbReference type="ARBA" id="ARBA00032845"/>
    </source>
</evidence>
<dbReference type="GO" id="GO:0009898">
    <property type="term" value="C:cytoplasmic side of plasma membrane"/>
    <property type="evidence" value="ECO:0007669"/>
    <property type="project" value="TreeGrafter"/>
</dbReference>
<dbReference type="STRING" id="572547.Amico_0606"/>
<dbReference type="KEGG" id="aco:Amico_0606"/>
<dbReference type="Pfam" id="PF01656">
    <property type="entry name" value="CbiA"/>
    <property type="match status" value="1"/>
</dbReference>
<dbReference type="Proteomes" id="UP000002366">
    <property type="component" value="Chromosome"/>
</dbReference>
<dbReference type="GO" id="GO:0005829">
    <property type="term" value="C:cytosol"/>
    <property type="evidence" value="ECO:0007669"/>
    <property type="project" value="TreeGrafter"/>
</dbReference>
<keyword evidence="5 10" id="KW-0067">ATP-binding</keyword>
<evidence type="ECO:0000256" key="6">
    <source>
        <dbReference type="ARBA" id="ARBA00023210"/>
    </source>
</evidence>
<dbReference type="InterPro" id="IPR050625">
    <property type="entry name" value="ParA/MinD_ATPase"/>
</dbReference>
<keyword evidence="6" id="KW-0717">Septation</keyword>
<evidence type="ECO:0000256" key="10">
    <source>
        <dbReference type="PIRSR" id="PIRSR003092-1"/>
    </source>
</evidence>
<keyword evidence="4 10" id="KW-0547">Nucleotide-binding</keyword>
<evidence type="ECO:0000256" key="4">
    <source>
        <dbReference type="ARBA" id="ARBA00022741"/>
    </source>
</evidence>
<dbReference type="GO" id="GO:0051782">
    <property type="term" value="P:negative regulation of cell division"/>
    <property type="evidence" value="ECO:0007669"/>
    <property type="project" value="TreeGrafter"/>
</dbReference>
<dbReference type="PANTHER" id="PTHR43384">
    <property type="entry name" value="SEPTUM SITE-DETERMINING PROTEIN MIND HOMOLOG, CHLOROPLASTIC-RELATED"/>
    <property type="match status" value="1"/>
</dbReference>
<dbReference type="GO" id="GO:0000917">
    <property type="term" value="P:division septum assembly"/>
    <property type="evidence" value="ECO:0007669"/>
    <property type="project" value="UniProtKB-KW"/>
</dbReference>
<protein>
    <recommendedName>
        <fullName evidence="2">Septum site-determining protein MinD</fullName>
    </recommendedName>
    <alternativeName>
        <fullName evidence="9">Cell division inhibitor MinD</fullName>
    </alternativeName>
</protein>
<dbReference type="HOGENOM" id="CLU_037612_0_1_0"/>
<dbReference type="PIRSF" id="PIRSF003092">
    <property type="entry name" value="MinD"/>
    <property type="match status" value="1"/>
</dbReference>
<evidence type="ECO:0000256" key="7">
    <source>
        <dbReference type="ARBA" id="ARBA00023306"/>
    </source>
</evidence>
<accession>D5EDV9</accession>
<evidence type="ECO:0000256" key="1">
    <source>
        <dbReference type="ARBA" id="ARBA00010257"/>
    </source>
</evidence>
<comment type="function">
    <text evidence="8">ATPase required for the correct placement of the division site. Cell division inhibitors MinC and MinD act in concert to form an inhibitor capable of blocking formation of the polar Z ring septums. Rapidly oscillates between the poles of the cell to destabilize FtsZ filaments that have formed before they mature into polar Z rings.</text>
</comment>
<sequence length="267" mass="28666">MEPRVIVVTSGKGGVGKTTTTANVSFALAKAGYKVVAIDADIGLRNLDVVMGLENRVVYNFIDVIEGTCRLPQALIRDKRVDNLFLLPAAQTRTKDAVSPDQMVELCEMLKKEGFDFILLDSPAGIEGGFKNAAAGATEALVVTTPEIPSVRDADRIIGLLESMEKKPIRLVINRVKPSMVKEGEMLDVQDVLDVLAIELIGIVPDDDSVVKSANRGEPLTSGDTSLASMAFSNIADRLLGKEVAFLNLDSQRGSGFFSGIKKLLGF</sequence>
<dbReference type="FunFam" id="3.40.50.300:FF:000068">
    <property type="entry name" value="Site-determining protein"/>
    <property type="match status" value="1"/>
</dbReference>
<gene>
    <name evidence="12" type="ordered locus">Amico_0606</name>
</gene>
<dbReference type="GO" id="GO:0016887">
    <property type="term" value="F:ATP hydrolysis activity"/>
    <property type="evidence" value="ECO:0007669"/>
    <property type="project" value="InterPro"/>
</dbReference>
<reference evidence="12 13" key="1">
    <citation type="journal article" date="2010" name="Stand. Genomic Sci.">
        <title>Complete genome sequence of Aminobacterium colombiense type strain (ALA-1).</title>
        <authorList>
            <person name="Chertkov O."/>
            <person name="Sikorski J."/>
            <person name="Brambilla E."/>
            <person name="Lapidus A."/>
            <person name="Copeland A."/>
            <person name="Glavina Del Rio T."/>
            <person name="Nolan M."/>
            <person name="Lucas S."/>
            <person name="Tice H."/>
            <person name="Cheng J.F."/>
            <person name="Han C."/>
            <person name="Detter J.C."/>
            <person name="Bruce D."/>
            <person name="Tapia R."/>
            <person name="Goodwin L."/>
            <person name="Pitluck S."/>
            <person name="Liolios K."/>
            <person name="Ivanova N."/>
            <person name="Mavromatis K."/>
            <person name="Ovchinnikova G."/>
            <person name="Pati A."/>
            <person name="Chen A."/>
            <person name="Palaniappan K."/>
            <person name="Land M."/>
            <person name="Hauser L."/>
            <person name="Chang Y.J."/>
            <person name="Jeffries C.D."/>
            <person name="Spring S."/>
            <person name="Rohde M."/>
            <person name="Goker M."/>
            <person name="Bristow J."/>
            <person name="Eisen J.A."/>
            <person name="Markowitz V."/>
            <person name="Hugenholtz P."/>
            <person name="Kyrpides N.C."/>
            <person name="Klenk H.P."/>
        </authorList>
    </citation>
    <scope>NUCLEOTIDE SEQUENCE [LARGE SCALE GENOMIC DNA]</scope>
    <source>
        <strain evidence="13">DSM 12261 / ALA-1</strain>
    </source>
</reference>
<comment type="similarity">
    <text evidence="1">Belongs to the ParA family. MinD subfamily.</text>
</comment>
<dbReference type="AlphaFoldDB" id="D5EDV9"/>
<evidence type="ECO:0000256" key="3">
    <source>
        <dbReference type="ARBA" id="ARBA00022618"/>
    </source>
</evidence>
<evidence type="ECO:0000256" key="5">
    <source>
        <dbReference type="ARBA" id="ARBA00022840"/>
    </source>
</evidence>
<dbReference type="EMBL" id="CP001997">
    <property type="protein sequence ID" value="ADE56741.1"/>
    <property type="molecule type" value="Genomic_DNA"/>
</dbReference>
<dbReference type="NCBIfam" id="TIGR01968">
    <property type="entry name" value="minD_bact"/>
    <property type="match status" value="1"/>
</dbReference>
<evidence type="ECO:0000256" key="2">
    <source>
        <dbReference type="ARBA" id="ARBA00016887"/>
    </source>
</evidence>
<dbReference type="Gene3D" id="3.40.50.300">
    <property type="entry name" value="P-loop containing nucleotide triphosphate hydrolases"/>
    <property type="match status" value="1"/>
</dbReference>
<evidence type="ECO:0000313" key="12">
    <source>
        <dbReference type="EMBL" id="ADE56741.1"/>
    </source>
</evidence>
<keyword evidence="3" id="KW-0132">Cell division</keyword>
<dbReference type="InterPro" id="IPR027417">
    <property type="entry name" value="P-loop_NTPase"/>
</dbReference>
<dbReference type="PANTHER" id="PTHR43384:SF6">
    <property type="entry name" value="SEPTUM SITE-DETERMINING PROTEIN MIND HOMOLOG, CHLOROPLASTIC"/>
    <property type="match status" value="1"/>
</dbReference>
<dbReference type="InterPro" id="IPR002586">
    <property type="entry name" value="CobQ/CobB/MinD/ParA_Nub-bd_dom"/>
</dbReference>
<evidence type="ECO:0000313" key="13">
    <source>
        <dbReference type="Proteomes" id="UP000002366"/>
    </source>
</evidence>
<name>D5EDV9_AMICL</name>
<dbReference type="RefSeq" id="WP_013048007.1">
    <property type="nucleotide sequence ID" value="NC_014011.1"/>
</dbReference>
<feature type="domain" description="CobQ/CobB/MinD/ParA nucleotide binding" evidence="11">
    <location>
        <begin position="6"/>
        <end position="220"/>
    </location>
</feature>
<evidence type="ECO:0000259" key="11">
    <source>
        <dbReference type="Pfam" id="PF01656"/>
    </source>
</evidence>
<dbReference type="OrthoDB" id="9773088at2"/>
<dbReference type="eggNOG" id="COG2894">
    <property type="taxonomic scope" value="Bacteria"/>
</dbReference>
<evidence type="ECO:0000256" key="8">
    <source>
        <dbReference type="ARBA" id="ARBA00025436"/>
    </source>
</evidence>
<keyword evidence="7" id="KW-0131">Cell cycle</keyword>
<dbReference type="InterPro" id="IPR010223">
    <property type="entry name" value="MinD"/>
</dbReference>
<feature type="binding site" evidence="10">
    <location>
        <begin position="12"/>
        <end position="19"/>
    </location>
    <ligand>
        <name>ATP</name>
        <dbReference type="ChEBI" id="CHEBI:30616"/>
    </ligand>
</feature>
<proteinExistence type="inferred from homology"/>
<dbReference type="InterPro" id="IPR025501">
    <property type="entry name" value="MinD_FleN"/>
</dbReference>
<dbReference type="GO" id="GO:0005524">
    <property type="term" value="F:ATP binding"/>
    <property type="evidence" value="ECO:0007669"/>
    <property type="project" value="UniProtKB-KW"/>
</dbReference>
<dbReference type="CDD" id="cd02036">
    <property type="entry name" value="MinD"/>
    <property type="match status" value="1"/>
</dbReference>
<keyword evidence="13" id="KW-1185">Reference proteome</keyword>
<organism evidence="12 13">
    <name type="scientific">Aminobacterium colombiense (strain DSM 12261 / ALA-1)</name>
    <dbReference type="NCBI Taxonomy" id="572547"/>
    <lineage>
        <taxon>Bacteria</taxon>
        <taxon>Thermotogati</taxon>
        <taxon>Synergistota</taxon>
        <taxon>Synergistia</taxon>
        <taxon>Synergistales</taxon>
        <taxon>Aminobacteriaceae</taxon>
        <taxon>Aminobacterium</taxon>
    </lineage>
</organism>